<reference evidence="2" key="1">
    <citation type="journal article" date="2019" name="Int. J. Syst. Evol. Microbiol.">
        <title>The Global Catalogue of Microorganisms (GCM) 10K type strain sequencing project: providing services to taxonomists for standard genome sequencing and annotation.</title>
        <authorList>
            <consortium name="The Broad Institute Genomics Platform"/>
            <consortium name="The Broad Institute Genome Sequencing Center for Infectious Disease"/>
            <person name="Wu L."/>
            <person name="Ma J."/>
        </authorList>
    </citation>
    <scope>NUCLEOTIDE SEQUENCE [LARGE SCALE GENOMIC DNA]</scope>
    <source>
        <strain evidence="2">JCM 18053</strain>
    </source>
</reference>
<comment type="caution">
    <text evidence="1">The sequence shown here is derived from an EMBL/GenBank/DDBJ whole genome shotgun (WGS) entry which is preliminary data.</text>
</comment>
<name>A0ABP9P8N3_9BACT</name>
<evidence type="ECO:0000313" key="1">
    <source>
        <dbReference type="EMBL" id="GAA5141065.1"/>
    </source>
</evidence>
<accession>A0ABP9P8N3</accession>
<protein>
    <submittedName>
        <fullName evidence="1">Uncharacterized protein</fullName>
    </submittedName>
</protein>
<sequence>MKLSAQANKPFDTHPEYNGLAVCVDVTPPKTVQTDYGPKEQFRLVFETTQLREDGRPYLVWSRGFTTSLGEKAALRAFLKQWFGRDLTAAEQKEFDTDTLIGRMAQLVIVHTEGRNGETYANIGLIRPDKSGSTMAPSGKYIRVKDRQDKDTSYNRVSQPASDATQAADDWHFTKVHVGKHQGLDICELDQAAVRGLYDNWLPIAKALPKPLKADRDLMFAVEQAAAEFGFAKPAEASENIPY</sequence>
<keyword evidence="2" id="KW-1185">Reference proteome</keyword>
<dbReference type="EMBL" id="BAABIA010000004">
    <property type="protein sequence ID" value="GAA5141065.1"/>
    <property type="molecule type" value="Genomic_DNA"/>
</dbReference>
<proteinExistence type="predicted"/>
<dbReference type="Proteomes" id="UP001499852">
    <property type="component" value="Unassembled WGS sequence"/>
</dbReference>
<dbReference type="RefSeq" id="WP_345736673.1">
    <property type="nucleotide sequence ID" value="NZ_BAABIA010000004.1"/>
</dbReference>
<gene>
    <name evidence="1" type="ORF">GCM10023213_24660</name>
</gene>
<dbReference type="InterPro" id="IPR059222">
    <property type="entry name" value="NGO0469-like"/>
</dbReference>
<organism evidence="1 2">
    <name type="scientific">Prosthecobacter algae</name>
    <dbReference type="NCBI Taxonomy" id="1144682"/>
    <lineage>
        <taxon>Bacteria</taxon>
        <taxon>Pseudomonadati</taxon>
        <taxon>Verrucomicrobiota</taxon>
        <taxon>Verrucomicrobiia</taxon>
        <taxon>Verrucomicrobiales</taxon>
        <taxon>Verrucomicrobiaceae</taxon>
        <taxon>Prosthecobacter</taxon>
    </lineage>
</organism>
<evidence type="ECO:0000313" key="2">
    <source>
        <dbReference type="Proteomes" id="UP001499852"/>
    </source>
</evidence>
<dbReference type="NCBIfam" id="NF046043">
    <property type="entry name" value="rep_init_NGO0469"/>
    <property type="match status" value="1"/>
</dbReference>